<evidence type="ECO:0000256" key="4">
    <source>
        <dbReference type="ARBA" id="ARBA00022989"/>
    </source>
</evidence>
<protein>
    <submittedName>
        <fullName evidence="7">ABC transporter permease</fullName>
    </submittedName>
</protein>
<reference evidence="7 8" key="1">
    <citation type="journal article" date="2013" name="Genome Announc.">
        <title>Complete Genome Sequence of a Chinese Strain of 'Candidatus Liberibacter asiaticus'.</title>
        <authorList>
            <person name="Lin H."/>
            <person name="Han C.S."/>
            <person name="Liu B."/>
            <person name="Lou B."/>
            <person name="Bai X."/>
            <person name="Deng C."/>
            <person name="Civerolo E.L."/>
            <person name="Gupta G."/>
        </authorList>
    </citation>
    <scope>NUCLEOTIDE SEQUENCE [LARGE SCALE GENOMIC DNA]</scope>
    <source>
        <strain evidence="8">gxpsy</strain>
    </source>
</reference>
<dbReference type="EMBL" id="CP004005">
    <property type="protein sequence ID" value="AGH16463.1"/>
    <property type="molecule type" value="Genomic_DNA"/>
</dbReference>
<feature type="transmembrane region" description="Helical" evidence="6">
    <location>
        <begin position="61"/>
        <end position="84"/>
    </location>
</feature>
<evidence type="ECO:0000313" key="7">
    <source>
        <dbReference type="EMBL" id="AGH16463.1"/>
    </source>
</evidence>
<comment type="similarity">
    <text evidence="2">Belongs to the autoinducer-2 exporter (AI-2E) (TC 2.A.86) family.</text>
</comment>
<evidence type="ECO:0000256" key="1">
    <source>
        <dbReference type="ARBA" id="ARBA00004141"/>
    </source>
</evidence>
<feature type="transmembrane region" description="Helical" evidence="6">
    <location>
        <begin position="215"/>
        <end position="236"/>
    </location>
</feature>
<evidence type="ECO:0000256" key="6">
    <source>
        <dbReference type="SAM" id="Phobius"/>
    </source>
</evidence>
<dbReference type="GeneID" id="93076463"/>
<keyword evidence="3 6" id="KW-0812">Transmembrane</keyword>
<feature type="transmembrane region" description="Helical" evidence="6">
    <location>
        <begin position="12"/>
        <end position="40"/>
    </location>
</feature>
<feature type="transmembrane region" description="Helical" evidence="6">
    <location>
        <begin position="242"/>
        <end position="268"/>
    </location>
</feature>
<evidence type="ECO:0000256" key="5">
    <source>
        <dbReference type="ARBA" id="ARBA00023136"/>
    </source>
</evidence>
<feature type="transmembrane region" description="Helical" evidence="6">
    <location>
        <begin position="156"/>
        <end position="178"/>
    </location>
</feature>
<evidence type="ECO:0000256" key="2">
    <source>
        <dbReference type="ARBA" id="ARBA00009773"/>
    </source>
</evidence>
<sequence length="360" mass="40232">MRETMLNPQGIMRWMIMFIILVSLYFLKGFFAPVLSALIIGFTSWPIYSSFISKKEESSTFLAVIATVSVMCLFIVPLLFLFYYGMLEMKELVSKVVLANQHGIPVPRWLSDIPGGMWASELWTKHLSHPQSLKILSETFLKTNGIDFIPRFASRFGMIFLDYCLSIIFMIIALFFFYRDGFSISQQLDSLGEHLFPAYWKKISRIVPKVIRSTFLGMTIIAIGEGLVLGSAYWLAGVPSHVALGVITAIMAMIPGGAPISFTAVSIYLLIKGNIFNATCLFLWGAIELFIVDKTLRPFLVGGPIKLPFLPTFFGLVGGVRTMGLLGLFIGPVLMALIAVIWKESIMAIKENKEKISSNF</sequence>
<feature type="transmembrane region" description="Helical" evidence="6">
    <location>
        <begin position="275"/>
        <end position="292"/>
    </location>
</feature>
<name>A0ABM5NE94_LIBAS</name>
<feature type="transmembrane region" description="Helical" evidence="6">
    <location>
        <begin position="312"/>
        <end position="342"/>
    </location>
</feature>
<keyword evidence="5 6" id="KW-0472">Membrane</keyword>
<comment type="subcellular location">
    <subcellularLocation>
        <location evidence="1">Membrane</location>
        <topology evidence="1">Multi-pass membrane protein</topology>
    </subcellularLocation>
</comment>
<organism evidence="7 8">
    <name type="scientific">Candidatus Liberibacter asiaticus str. gxpsy</name>
    <dbReference type="NCBI Taxonomy" id="1174529"/>
    <lineage>
        <taxon>Bacteria</taxon>
        <taxon>Pseudomonadati</taxon>
        <taxon>Pseudomonadota</taxon>
        <taxon>Alphaproteobacteria</taxon>
        <taxon>Hyphomicrobiales</taxon>
        <taxon>Rhizobiaceae</taxon>
        <taxon>Liberibacter</taxon>
    </lineage>
</organism>
<proteinExistence type="inferred from homology"/>
<dbReference type="PANTHER" id="PTHR21716">
    <property type="entry name" value="TRANSMEMBRANE PROTEIN"/>
    <property type="match status" value="1"/>
</dbReference>
<dbReference type="RefSeq" id="WP_012778443.1">
    <property type="nucleotide sequence ID" value="NC_020549.1"/>
</dbReference>
<keyword evidence="4 6" id="KW-1133">Transmembrane helix</keyword>
<dbReference type="Proteomes" id="UP000011820">
    <property type="component" value="Chromosome"/>
</dbReference>
<gene>
    <name evidence="7" type="ORF">WSI_00455</name>
</gene>
<accession>A0ABM5NE94</accession>
<dbReference type="Pfam" id="PF01594">
    <property type="entry name" value="AI-2E_transport"/>
    <property type="match status" value="1"/>
</dbReference>
<dbReference type="PANTHER" id="PTHR21716:SF61">
    <property type="entry name" value="BLR8064 PROTEIN"/>
    <property type="match status" value="1"/>
</dbReference>
<keyword evidence="8" id="KW-1185">Reference proteome</keyword>
<evidence type="ECO:0000313" key="8">
    <source>
        <dbReference type="Proteomes" id="UP000011820"/>
    </source>
</evidence>
<evidence type="ECO:0000256" key="3">
    <source>
        <dbReference type="ARBA" id="ARBA00022692"/>
    </source>
</evidence>
<dbReference type="InterPro" id="IPR002549">
    <property type="entry name" value="AI-2E-like"/>
</dbReference>